<organism evidence="3 4">
    <name type="scientific">Yoonia phaeophyticola</name>
    <dbReference type="NCBI Taxonomy" id="3137369"/>
    <lineage>
        <taxon>Bacteria</taxon>
        <taxon>Pseudomonadati</taxon>
        <taxon>Pseudomonadota</taxon>
        <taxon>Alphaproteobacteria</taxon>
        <taxon>Rhodobacterales</taxon>
        <taxon>Paracoccaceae</taxon>
        <taxon>Yoonia</taxon>
    </lineage>
</organism>
<evidence type="ECO:0000256" key="2">
    <source>
        <dbReference type="SAM" id="SignalP"/>
    </source>
</evidence>
<gene>
    <name evidence="3" type="ORF">AABB29_01610</name>
</gene>
<dbReference type="Proteomes" id="UP001440612">
    <property type="component" value="Chromosome"/>
</dbReference>
<accession>A0ABZ2V4E4</accession>
<dbReference type="EMBL" id="CP150951">
    <property type="protein sequence ID" value="WZC49381.1"/>
    <property type="molecule type" value="Genomic_DNA"/>
</dbReference>
<dbReference type="RefSeq" id="WP_341367491.1">
    <property type="nucleotide sequence ID" value="NZ_CP150951.2"/>
</dbReference>
<name>A0ABZ2V4E4_9RHOB</name>
<evidence type="ECO:0000256" key="1">
    <source>
        <dbReference type="SAM" id="MobiDB-lite"/>
    </source>
</evidence>
<keyword evidence="4" id="KW-1185">Reference proteome</keyword>
<feature type="signal peptide" evidence="2">
    <location>
        <begin position="1"/>
        <end position="18"/>
    </location>
</feature>
<feature type="region of interest" description="Disordered" evidence="1">
    <location>
        <begin position="170"/>
        <end position="201"/>
    </location>
</feature>
<protein>
    <recommendedName>
        <fullName evidence="5">HEAT repeat domain-containing protein</fullName>
    </recommendedName>
</protein>
<evidence type="ECO:0000313" key="3">
    <source>
        <dbReference type="EMBL" id="WZC49381.1"/>
    </source>
</evidence>
<keyword evidence="2" id="KW-0732">Signal</keyword>
<proteinExistence type="predicted"/>
<reference evidence="4" key="1">
    <citation type="submission" date="2024-04" db="EMBL/GenBank/DDBJ databases">
        <title>Phylogenomic analyses of a clade within the roseobacter group suggest taxonomic reassignments of species of the genera Aestuariivita, Citreicella, Loktanella, Nautella, Pelagibaca, Ruegeria, Thalassobius, Thiobacimonas and Tropicibacter, and the proposal o.</title>
        <authorList>
            <person name="Jeon C.O."/>
        </authorList>
    </citation>
    <scope>NUCLEOTIDE SEQUENCE [LARGE SCALE GENOMIC DNA]</scope>
    <source>
        <strain evidence="4">BS5-3</strain>
    </source>
</reference>
<sequence>MRLFFVFFFAVLPLVAIAQQVRVQTGEHSSFTRVVVTLPLDTEWQLGRNDAGYLLRLSGVEGYDLARFFDLIPRTRIVDVSQGNRAGDLELDLGCLCYVDAFLDGERFLVMDFRNGVAPETAAFETSLEPQVLAPVEASLPSRTGPSISIGRRLLPVTFSQDEKVAEPLNEEFPAQQPTGTDDQPSDSAPRDEASGLSELEQSITRSLSRGLSLGVLEADLMTREGEEQALRFGDLPSPGLQTRSGIDLTAIPPDPVIATNQEGSTCLPDSYFDVRSWGDDRAFSEQLGDARMELAGEFDGMDETSVLALARLFVYFGFGREAIQTLALDGAQSKEREYLTAIARIVDDEYVRSNLFSGQVSCTSSVALWAMLASGRGPLDGQADAASIMRAFKDLPVGLQAHLGSKLSEQFLAIGDEDSALQVLRPASAAEVPTVDTQLAEMALKRSLGETDQAISDLANLARTEVTPETMLRLLDAIRSGDIEAQESDFLVADALRFENATIPEAEQLGEAQVRAYLAGDDFSAAQALIDELAAQIEEDMLDPLRNDFATAATARMSNAEFLQFALNETQRPTTEITKVDMAQRLLELGFPDQADELVSGAMVPDISTDLAKLKAEIALAKRDGNLALSYLDFAEVGVDDPLRIAALDILAGLPALANVVDDAQPEQQFWRRGEWAALTTSEDPLLRYASEAVLTETEPELSAARPLDSSRQLLDEAARSRAVVTELLDRFTSPADF</sequence>
<evidence type="ECO:0008006" key="5">
    <source>
        <dbReference type="Google" id="ProtNLM"/>
    </source>
</evidence>
<evidence type="ECO:0000313" key="4">
    <source>
        <dbReference type="Proteomes" id="UP001440612"/>
    </source>
</evidence>
<feature type="chain" id="PRO_5046724561" description="HEAT repeat domain-containing protein" evidence="2">
    <location>
        <begin position="19"/>
        <end position="739"/>
    </location>
</feature>
<feature type="compositionally biased region" description="Polar residues" evidence="1">
    <location>
        <begin position="176"/>
        <end position="187"/>
    </location>
</feature>